<dbReference type="EMBL" id="JAKXMK010000044">
    <property type="protein sequence ID" value="MCH6171495.1"/>
    <property type="molecule type" value="Genomic_DNA"/>
</dbReference>
<accession>A0ABS9TSF9</accession>
<protein>
    <submittedName>
        <fullName evidence="6">DJ-1/PfpI family protein</fullName>
    </submittedName>
</protein>
<evidence type="ECO:0000256" key="4">
    <source>
        <dbReference type="SAM" id="MobiDB-lite"/>
    </source>
</evidence>
<evidence type="ECO:0000313" key="7">
    <source>
        <dbReference type="Proteomes" id="UP001299970"/>
    </source>
</evidence>
<evidence type="ECO:0000256" key="2">
    <source>
        <dbReference type="ARBA" id="ARBA00023125"/>
    </source>
</evidence>
<dbReference type="SUPFAM" id="SSF46689">
    <property type="entry name" value="Homeodomain-like"/>
    <property type="match status" value="2"/>
</dbReference>
<dbReference type="RefSeq" id="WP_241042301.1">
    <property type="nucleotide sequence ID" value="NZ_BAAAJF010000006.1"/>
</dbReference>
<dbReference type="InterPro" id="IPR009057">
    <property type="entry name" value="Homeodomain-like_sf"/>
</dbReference>
<dbReference type="InterPro" id="IPR052158">
    <property type="entry name" value="INH-QAR"/>
</dbReference>
<dbReference type="SMART" id="SM00342">
    <property type="entry name" value="HTH_ARAC"/>
    <property type="match status" value="1"/>
</dbReference>
<keyword evidence="3" id="KW-0804">Transcription</keyword>
<dbReference type="InterPro" id="IPR018062">
    <property type="entry name" value="HTH_AraC-typ_CS"/>
</dbReference>
<dbReference type="Gene3D" id="1.10.10.60">
    <property type="entry name" value="Homeodomain-like"/>
    <property type="match status" value="1"/>
</dbReference>
<feature type="region of interest" description="Disordered" evidence="4">
    <location>
        <begin position="316"/>
        <end position="336"/>
    </location>
</feature>
<sequence>MARAHRVGILVFDGLTMLDVSGPAEVLGTAHRFGASYEVVLISPRGGDVLTSAGLRLGPTVAAHEVGHLDTAIIAGGDRLPVQVIEEELLTAARVVAAAAQRVASVCTGAFVLAALGALDGRRATTHWRHTDRLARHYPQVLVQPDAIFVMDGHVVTSAGVSAGIDLALALVEQDEGAEVARKVAQELVVFLQRPGGQSQFSVAARTPVPLNAKIRELLAAVVAEPGADHSLTTMAAAIPTSTRHLARLFQEEVGTTPARWVERTRLEAAQRLLLEGHSVTAAAELSGLGSDESLRRVFGRHLGITPSEYRQRFASTRRSAASSSAEPTVDALSAR</sequence>
<dbReference type="PANTHER" id="PTHR43130:SF3">
    <property type="entry name" value="HTH-TYPE TRANSCRIPTIONAL REGULATOR RV1931C"/>
    <property type="match status" value="1"/>
</dbReference>
<dbReference type="PANTHER" id="PTHR43130">
    <property type="entry name" value="ARAC-FAMILY TRANSCRIPTIONAL REGULATOR"/>
    <property type="match status" value="1"/>
</dbReference>
<dbReference type="Pfam" id="PF12833">
    <property type="entry name" value="HTH_18"/>
    <property type="match status" value="1"/>
</dbReference>
<evidence type="ECO:0000313" key="6">
    <source>
        <dbReference type="EMBL" id="MCH6171495.1"/>
    </source>
</evidence>
<evidence type="ECO:0000259" key="5">
    <source>
        <dbReference type="PROSITE" id="PS01124"/>
    </source>
</evidence>
<reference evidence="6 7" key="1">
    <citation type="submission" date="2022-03" db="EMBL/GenBank/DDBJ databases">
        <title>Pseudonocardia alaer sp. nov., a novel actinomycete isolated from reed forest soil.</title>
        <authorList>
            <person name="Wang L."/>
        </authorList>
    </citation>
    <scope>NUCLEOTIDE SEQUENCE [LARGE SCALE GENOMIC DNA]</scope>
    <source>
        <strain evidence="6 7">Y-16303</strain>
    </source>
</reference>
<keyword evidence="2" id="KW-0238">DNA-binding</keyword>
<name>A0ABS9TSF9_9PSEU</name>
<dbReference type="PROSITE" id="PS01124">
    <property type="entry name" value="HTH_ARAC_FAMILY_2"/>
    <property type="match status" value="1"/>
</dbReference>
<dbReference type="SUPFAM" id="SSF52317">
    <property type="entry name" value="Class I glutamine amidotransferase-like"/>
    <property type="match status" value="1"/>
</dbReference>
<dbReference type="Gene3D" id="3.40.50.880">
    <property type="match status" value="1"/>
</dbReference>
<comment type="caution">
    <text evidence="6">The sequence shown here is derived from an EMBL/GenBank/DDBJ whole genome shotgun (WGS) entry which is preliminary data.</text>
</comment>
<organism evidence="6 7">
    <name type="scientific">Pseudonocardia alaniniphila</name>
    <dbReference type="NCBI Taxonomy" id="75291"/>
    <lineage>
        <taxon>Bacteria</taxon>
        <taxon>Bacillati</taxon>
        <taxon>Actinomycetota</taxon>
        <taxon>Actinomycetes</taxon>
        <taxon>Pseudonocardiales</taxon>
        <taxon>Pseudonocardiaceae</taxon>
        <taxon>Pseudonocardia</taxon>
    </lineage>
</organism>
<dbReference type="InterPro" id="IPR002818">
    <property type="entry name" value="DJ-1/PfpI"/>
</dbReference>
<dbReference type="Pfam" id="PF01965">
    <property type="entry name" value="DJ-1_PfpI"/>
    <property type="match status" value="1"/>
</dbReference>
<dbReference type="PROSITE" id="PS00041">
    <property type="entry name" value="HTH_ARAC_FAMILY_1"/>
    <property type="match status" value="1"/>
</dbReference>
<dbReference type="InterPro" id="IPR018060">
    <property type="entry name" value="HTH_AraC"/>
</dbReference>
<dbReference type="Proteomes" id="UP001299970">
    <property type="component" value="Unassembled WGS sequence"/>
</dbReference>
<keyword evidence="1" id="KW-0805">Transcription regulation</keyword>
<gene>
    <name evidence="6" type="ORF">MMF94_37880</name>
</gene>
<evidence type="ECO:0000256" key="1">
    <source>
        <dbReference type="ARBA" id="ARBA00023015"/>
    </source>
</evidence>
<dbReference type="InterPro" id="IPR029062">
    <property type="entry name" value="Class_I_gatase-like"/>
</dbReference>
<feature type="compositionally biased region" description="Low complexity" evidence="4">
    <location>
        <begin position="316"/>
        <end position="326"/>
    </location>
</feature>
<dbReference type="CDD" id="cd03137">
    <property type="entry name" value="GATase1_AraC_1"/>
    <property type="match status" value="1"/>
</dbReference>
<proteinExistence type="predicted"/>
<evidence type="ECO:0000256" key="3">
    <source>
        <dbReference type="ARBA" id="ARBA00023163"/>
    </source>
</evidence>
<feature type="domain" description="HTH araC/xylS-type" evidence="5">
    <location>
        <begin position="213"/>
        <end position="313"/>
    </location>
</feature>
<keyword evidence="7" id="KW-1185">Reference proteome</keyword>